<evidence type="ECO:0000313" key="23">
    <source>
        <dbReference type="EMBL" id="QIM06720.1"/>
    </source>
</evidence>
<dbReference type="Proteomes" id="UP000110401">
    <property type="component" value="Segment"/>
</dbReference>
<dbReference type="Proteomes" id="UP000500690">
    <property type="component" value="Segment"/>
</dbReference>
<dbReference type="InterPro" id="IPR007120">
    <property type="entry name" value="DNA-dir_RNAP_su2_dom"/>
</dbReference>
<sequence>MEPLRPQITYGPIETVDNEELTEADMLSFISAAVNSTGLIGYNIKSFDDLMDNGIPQIVKQMFNVDITYKDQRDHTEIDKLRESVQIQFNFTDVNIERPQHRNYSQGNKINLLPNKARLCGLSYSGPVNLAAEVILTAHYSNGRQEVKRASIPPFQVSTFPIMRGSNRCHTHHLSKTAKKEIGEDPNEPGGYFIARGGEWVVDLLENIRFNTLHIHYHTMQQGNNEIIRGEFISQPGGAFENSSQIIIRYMTTGAITIEINSTKFSKLRIPWYLIFRMFGMTGDDSIIEQVVFDLESNSPVNTFMIEILEKSIHVLDPIFQPVQHELNREKIIQFLSEKVSKFVSNPSAYKSDENAVQYLNERQLTILDKILLPHMGQTADTRVRKLRFLGLLIHKILLVIMNVFPPTDRDSYRTKRVHGSGVSLAKAFKAIFNTSVIAPIINGFKELLKQTAFEELTQRNIIEAFSAALSKNTASDLNRSMEQSIISGNKTIMVRQRPIVNRVSTQSLERKNLLNTISALRTVNTHNTTNASKQTERADMMRRVHASYPGYICVAQSADTGEKVGMSKQLAITANVCTAGEVLSLKQRLLSDPAIQQLADVSNKDIVRKGLARVFINGEWIGCCTNAFELAQRYRMFRREGKIVHPHTTIYWDSMVDEVEFWLDVGRLTRPLLIVDNNIEKYNQACYKAAEARKKGDKDWEKHKIPFIQNTRFTSQMAKDILAGTLTLEDLVAQGICEFITPEEAENCLVAFSIIELRKHKHDVTRRFTHVDVPQAILGLAALVSPYANCTQPARVTYETNQGRQTGGWYCFSWPYRVDMNRFFQFYNEMPLVKTIAHNYVIPNGLNTIVAYMIYGGYNQEDSVIVSQSFIDRGGFAGTFYREEKVELESDIESFGKPDPLITKNLKPGANYEKLVDGFVPVGTVVKKGDIIIGKVAKIRGEKDELNKYIDRSVMYGFDEPAVVDAVMRPHGPNDEIFGLMRLRYERNLNIGDKMSSRSGNKGIAALALPTSDMPFTEDGLQPDLIVNPHSHPSRMTNGQMIETTVGLANALQGVVTDGTAFLPINVQLLSERLAQEGLRFNGCQKMFNGQTGEYFDAAIFIGPTYHQRLQKFVLDDRYAVASYGPTDALTGQPLDGKRSHGGLRLGEMEHWVLTAQGAMQTIIEKSHDDSDGCISYICRNCGEPAIYNASHPIYKCMNCDVQADIGMVDSRRSSIVFQHEMRAANVNITSVLSPRVFQPA</sequence>
<reference evidence="30 31" key="3">
    <citation type="journal article" date="2020" name="Transbound. Emerg. Dis.">
        <title>The evolution of African swine fever virus in Sardinia (1978 to 2014) as revealed by whole genome sequencing and comparative analysis.</title>
        <authorList>
            <person name="Torresi C."/>
            <person name="Fiori M."/>
            <person name="Bertolotti L."/>
            <person name="Floris M."/>
            <person name="Colitti B."/>
            <person name="Giammarioli M."/>
            <person name="Dei Giudici S."/>
            <person name="Oggiano A."/>
            <person name="Malmberg M."/>
            <person name="De Mia G.M."/>
            <person name="Belak S."/>
            <person name="Granberg F."/>
        </authorList>
    </citation>
    <scope>NUCLEOTIDE SEQUENCE [LARGE SCALE GENOMIC DNA]</scope>
    <source>
        <strain evidence="25">139/Nu/1981</strain>
        <strain evidence="26">140/Or/1985</strain>
        <strain evidence="23">56/Ca/1978</strain>
        <strain evidence="24">57/Ca/1979</strain>
    </source>
</reference>
<evidence type="ECO:0000259" key="14">
    <source>
        <dbReference type="Pfam" id="PF04560"/>
    </source>
</evidence>
<dbReference type="InterPro" id="IPR007121">
    <property type="entry name" value="RNA_pol_bsu_CS"/>
</dbReference>
<feature type="domain" description="RNA polymerase Rpb2" evidence="17">
    <location>
        <begin position="507"/>
        <end position="577"/>
    </location>
</feature>
<keyword evidence="7" id="KW-0862">Zinc</keyword>
<dbReference type="Gene3D" id="3.90.1800.10">
    <property type="entry name" value="RNA polymerase alpha subunit dimerisation domain"/>
    <property type="match status" value="1"/>
</dbReference>
<dbReference type="GO" id="GO:0006351">
    <property type="term" value="P:DNA-templated transcription"/>
    <property type="evidence" value="ECO:0007669"/>
    <property type="project" value="InterPro"/>
</dbReference>
<keyword evidence="3 12" id="KW-0808">Transferase</keyword>
<evidence type="ECO:0000259" key="17">
    <source>
        <dbReference type="Pfam" id="PF04565"/>
    </source>
</evidence>
<evidence type="ECO:0000259" key="18">
    <source>
        <dbReference type="Pfam" id="PF04566"/>
    </source>
</evidence>
<evidence type="ECO:0000259" key="13">
    <source>
        <dbReference type="Pfam" id="PF00562"/>
    </source>
</evidence>
<comment type="function">
    <text evidence="12">DNA-dependent RNA polymerase catalyzes the transcription of DNA into RNA using the four ribonucleoside triphosphates as substrates.</text>
</comment>
<dbReference type="SUPFAM" id="SSF64484">
    <property type="entry name" value="beta and beta-prime subunits of DNA dependent RNA-polymerase"/>
    <property type="match status" value="1"/>
</dbReference>
<reference evidence="22" key="4">
    <citation type="submission" date="2020-09" db="EMBL/GenBank/DDBJ databases">
        <authorList>
            <person name="Daniel Perez-Nunez"/>
            <person name="Eva Castillo-Rosa"/>
            <person name="Gonzalo Vigara-Astillero and Yolanda Revilla"/>
        </authorList>
    </citation>
    <scope>NUCLEOTIDE SEQUENCE</scope>
    <source>
        <strain evidence="22">Arm/07/CBM/c4</strain>
    </source>
</reference>
<organismHost>
    <name type="scientific">Phacochoerus africanus</name>
    <name type="common">Warthog</name>
    <dbReference type="NCBI Taxonomy" id="41426"/>
</organismHost>
<dbReference type="EMBL" id="LR881473">
    <property type="protein sequence ID" value="CAD5338189.1"/>
    <property type="molecule type" value="Genomic_DNA"/>
</dbReference>
<evidence type="ECO:0000313" key="31">
    <source>
        <dbReference type="Proteomes" id="UP000500898"/>
    </source>
</evidence>
<evidence type="ECO:0000256" key="9">
    <source>
        <dbReference type="ARBA" id="ARBA00045562"/>
    </source>
</evidence>
<feature type="domain" description="DNA-directed RNA polymerase subunit 2 hybrid-binding" evidence="13">
    <location>
        <begin position="783"/>
        <end position="1140"/>
    </location>
</feature>
<evidence type="ECO:0000256" key="11">
    <source>
        <dbReference type="RuleBase" id="RU000434"/>
    </source>
</evidence>
<dbReference type="Gene3D" id="3.90.1100.10">
    <property type="match status" value="2"/>
</dbReference>
<dbReference type="Gene3D" id="2.40.50.150">
    <property type="match status" value="1"/>
</dbReference>
<dbReference type="Pfam" id="PF04561">
    <property type="entry name" value="RNA_pol_Rpb2_2"/>
    <property type="match status" value="1"/>
</dbReference>
<evidence type="ECO:0000256" key="1">
    <source>
        <dbReference type="ARBA" id="ARBA00006835"/>
    </source>
</evidence>
<accession>A0A0A1E066</accession>
<evidence type="ECO:0000256" key="12">
    <source>
        <dbReference type="RuleBase" id="RU363031"/>
    </source>
</evidence>
<evidence type="ECO:0000313" key="20">
    <source>
        <dbReference type="EMBL" id="AIY22403.1"/>
    </source>
</evidence>
<reference evidence="27 28" key="1">
    <citation type="journal article" date="2015" name="J. Gen. Virol.">
        <title>Related strains of African swine fever virus with different virulence: genome comparison and analysis.</title>
        <authorList>
            <person name="Portugal R."/>
            <person name="Coelho J."/>
            <person name="Hoper D."/>
            <person name="Little N.S."/>
            <person name="Smithson C."/>
            <person name="Upton C."/>
            <person name="Martins C."/>
            <person name="Leitao A."/>
            <person name="Keil G.M."/>
        </authorList>
    </citation>
    <scope>NUCLEOTIDE SEQUENCE [LARGE SCALE GENOMIC DNA]</scope>
    <source>
        <strain evidence="19">L60</strain>
        <strain evidence="20">NHV</strain>
    </source>
</reference>
<evidence type="ECO:0000313" key="26">
    <source>
        <dbReference type="EMBL" id="QIM07425.1"/>
    </source>
</evidence>
<feature type="domain" description="RNA polymerase Rpb2" evidence="15">
    <location>
        <begin position="268"/>
        <end position="418"/>
    </location>
</feature>
<keyword evidence="4 12" id="KW-0548">Nucleotidyltransferase</keyword>
<dbReference type="GO" id="GO:0003677">
    <property type="term" value="F:DNA binding"/>
    <property type="evidence" value="ECO:0007669"/>
    <property type="project" value="InterPro"/>
</dbReference>
<evidence type="ECO:0000259" key="15">
    <source>
        <dbReference type="Pfam" id="PF04561"/>
    </source>
</evidence>
<dbReference type="Gene3D" id="3.90.1110.10">
    <property type="entry name" value="RNA polymerase Rpb2, domain 2"/>
    <property type="match status" value="1"/>
</dbReference>
<evidence type="ECO:0000259" key="16">
    <source>
        <dbReference type="Pfam" id="PF04563"/>
    </source>
</evidence>
<organism evidence="19 28">
    <name type="scientific">African swine fever virus</name>
    <name type="common">ASFV</name>
    <dbReference type="NCBI Taxonomy" id="10497"/>
    <lineage>
        <taxon>Viruses</taxon>
        <taxon>Varidnaviria</taxon>
        <taxon>Bamfordvirae</taxon>
        <taxon>Nucleocytoviricota</taxon>
        <taxon>Pokkesviricetes</taxon>
        <taxon>Asfuvirales</taxon>
        <taxon>Asfarviridae</taxon>
        <taxon>Asfivirus</taxon>
        <taxon>Asfivirus haemorrhagiae</taxon>
    </lineage>
</organism>
<dbReference type="RefSeq" id="YP_009702620.1">
    <property type="nucleotide sequence ID" value="NC_044943.1"/>
</dbReference>
<dbReference type="EMBL" id="MN270971">
    <property type="protein sequence ID" value="QIM07190.1"/>
    <property type="molecule type" value="Genomic_DNA"/>
</dbReference>
<name>A0A0A1E066_ASF</name>
<proteinExistence type="inferred from homology"/>
<organismHost>
    <name type="scientific">Ornithodoros moubata</name>
    <name type="common">Soft tick</name>
    <name type="synonym">Argasid tick</name>
    <dbReference type="NCBI Taxonomy" id="6938"/>
</organismHost>
<dbReference type="EMBL" id="KM262844">
    <property type="protein sequence ID" value="AIY22244.1"/>
    <property type="molecule type" value="Genomic_DNA"/>
</dbReference>
<dbReference type="GeneID" id="41901102"/>
<evidence type="ECO:0000313" key="30">
    <source>
        <dbReference type="Proteomes" id="UP000500690"/>
    </source>
</evidence>
<dbReference type="GeneID" id="41901424"/>
<dbReference type="GO" id="GO:0000428">
    <property type="term" value="C:DNA-directed RNA polymerase complex"/>
    <property type="evidence" value="ECO:0007669"/>
    <property type="project" value="UniProtKB-KW"/>
</dbReference>
<dbReference type="InterPro" id="IPR037034">
    <property type="entry name" value="RNA_pol_Rpb2_2_sf"/>
</dbReference>
<dbReference type="InterPro" id="IPR007641">
    <property type="entry name" value="RNA_pol_Rpb2_7"/>
</dbReference>
<evidence type="ECO:0000256" key="7">
    <source>
        <dbReference type="ARBA" id="ARBA00022833"/>
    </source>
</evidence>
<dbReference type="RefSeq" id="YP_009702300.1">
    <property type="nucleotide sequence ID" value="NC_044941.1"/>
</dbReference>
<dbReference type="Pfam" id="PF04566">
    <property type="entry name" value="RNA_pol_Rpb2_4"/>
    <property type="match status" value="1"/>
</dbReference>
<protein>
    <recommendedName>
        <fullName evidence="12">DNA-directed RNA polymerase subunit beta</fullName>
        <ecNumber evidence="12">2.7.7.6</ecNumber>
    </recommendedName>
</protein>
<dbReference type="Proteomes" id="UP000241813">
    <property type="component" value="Segment"/>
</dbReference>
<organismHost>
    <name type="scientific">Ornithodoros</name>
    <name type="common">relapsing fever ticks</name>
    <dbReference type="NCBI Taxonomy" id="6937"/>
</organismHost>
<dbReference type="EMBL" id="MN270972">
    <property type="protein sequence ID" value="QIM07425.1"/>
    <property type="molecule type" value="Genomic_DNA"/>
</dbReference>
<evidence type="ECO:0000256" key="5">
    <source>
        <dbReference type="ARBA" id="ARBA00022723"/>
    </source>
</evidence>
<dbReference type="InterPro" id="IPR014724">
    <property type="entry name" value="RNA_pol_RPB2_OB-fold"/>
</dbReference>
<dbReference type="Proteomes" id="UP000501990">
    <property type="component" value="Segment"/>
</dbReference>
<evidence type="ECO:0000313" key="19">
    <source>
        <dbReference type="EMBL" id="AIY22244.1"/>
    </source>
</evidence>
<keyword evidence="5" id="KW-0479">Metal-binding</keyword>
<comment type="catalytic activity">
    <reaction evidence="10 12">
        <text>RNA(n) + a ribonucleoside 5'-triphosphate = RNA(n+1) + diphosphate</text>
        <dbReference type="Rhea" id="RHEA:21248"/>
        <dbReference type="Rhea" id="RHEA-COMP:14527"/>
        <dbReference type="Rhea" id="RHEA-COMP:17342"/>
        <dbReference type="ChEBI" id="CHEBI:33019"/>
        <dbReference type="ChEBI" id="CHEBI:61557"/>
        <dbReference type="ChEBI" id="CHEBI:140395"/>
        <dbReference type="EC" id="2.7.7.6"/>
    </reaction>
</comment>
<evidence type="ECO:0000256" key="10">
    <source>
        <dbReference type="ARBA" id="ARBA00048552"/>
    </source>
</evidence>
<dbReference type="InterPro" id="IPR007644">
    <property type="entry name" value="RNA_pol_bsu_protrusion"/>
</dbReference>
<dbReference type="InterPro" id="IPR007646">
    <property type="entry name" value="RNA_pol_Rpb2_4"/>
</dbReference>
<dbReference type="GO" id="GO:0003899">
    <property type="term" value="F:DNA-directed RNA polymerase activity"/>
    <property type="evidence" value="ECO:0007669"/>
    <property type="project" value="UniProtKB-EC"/>
</dbReference>
<keyword evidence="6" id="KW-0863">Zinc-finger</keyword>
<dbReference type="Proteomes" id="UP000500898">
    <property type="component" value="Segment"/>
</dbReference>
<dbReference type="Gene3D" id="2.40.270.10">
    <property type="entry name" value="DNA-directed RNA polymerase, subunit 2, domain 6"/>
    <property type="match status" value="1"/>
</dbReference>
<dbReference type="EMBL" id="KP055815">
    <property type="protein sequence ID" value="AKO62735.1"/>
    <property type="molecule type" value="Genomic_DNA"/>
</dbReference>
<dbReference type="Pfam" id="PF04563">
    <property type="entry name" value="RNA_pol_Rpb2_1"/>
    <property type="match status" value="1"/>
</dbReference>
<evidence type="ECO:0000313" key="29">
    <source>
        <dbReference type="Proteomes" id="UP000241813"/>
    </source>
</evidence>
<evidence type="ECO:0000313" key="25">
    <source>
        <dbReference type="EMBL" id="QIM07190.1"/>
    </source>
</evidence>
<organismHost>
    <name type="scientific">Sus scrofa</name>
    <name type="common">Pig</name>
    <dbReference type="NCBI Taxonomy" id="9823"/>
</organismHost>
<evidence type="ECO:0000256" key="2">
    <source>
        <dbReference type="ARBA" id="ARBA00022478"/>
    </source>
</evidence>
<evidence type="ECO:0000256" key="4">
    <source>
        <dbReference type="ARBA" id="ARBA00022695"/>
    </source>
</evidence>
<dbReference type="Pfam" id="PF04565">
    <property type="entry name" value="RNA_pol_Rpb2_3"/>
    <property type="match status" value="1"/>
</dbReference>
<dbReference type="GO" id="GO:0032549">
    <property type="term" value="F:ribonucleoside binding"/>
    <property type="evidence" value="ECO:0007669"/>
    <property type="project" value="InterPro"/>
</dbReference>
<dbReference type="Pfam" id="PF00562">
    <property type="entry name" value="RNA_pol_Rpb2_6"/>
    <property type="match status" value="1"/>
</dbReference>
<dbReference type="EMBL" id="KM262845">
    <property type="protein sequence ID" value="AIY22403.1"/>
    <property type="molecule type" value="Genomic_DNA"/>
</dbReference>
<dbReference type="KEGG" id="vg:41901424"/>
<dbReference type="PANTHER" id="PTHR20856">
    <property type="entry name" value="DNA-DIRECTED RNA POLYMERASE I SUBUNIT 2"/>
    <property type="match status" value="1"/>
</dbReference>
<gene>
    <name evidence="19" type="primary">EP1242L</name>
    <name evidence="21" type="synonym">BA71-EP1242L</name>
    <name evidence="22" type="ORF">ASFVARMWT4_00061</name>
</gene>
<evidence type="ECO:0000313" key="27">
    <source>
        <dbReference type="Proteomes" id="UP000110401"/>
    </source>
</evidence>
<evidence type="ECO:0000313" key="24">
    <source>
        <dbReference type="EMBL" id="QIM06955.1"/>
    </source>
</evidence>
<dbReference type="GO" id="GO:0008270">
    <property type="term" value="F:zinc ion binding"/>
    <property type="evidence" value="ECO:0007669"/>
    <property type="project" value="UniProtKB-KW"/>
</dbReference>
<dbReference type="InterPro" id="IPR007645">
    <property type="entry name" value="RNA_pol_Rpb2_3"/>
</dbReference>
<evidence type="ECO:0000256" key="8">
    <source>
        <dbReference type="ARBA" id="ARBA00023163"/>
    </source>
</evidence>
<dbReference type="InterPro" id="IPR015712">
    <property type="entry name" value="DNA-dir_RNA_pol_su2"/>
</dbReference>
<dbReference type="KEGG" id="vg:41901102"/>
<comment type="function">
    <text evidence="9">Catalytic component of the DNA-directed RNA polymerase (RNAP) that catalyzes the transcription in the cytoplasm of viral DNA into RNA using the four ribonucleoside triphosphates as substrates. Forms the polymerase active center together with RPB1. Part of the core element with the central large cleft, the clamp element that moves to open and close the cleft and the jaws that are thought to grab the incoming DNA template.</text>
</comment>
<evidence type="ECO:0000313" key="21">
    <source>
        <dbReference type="EMBL" id="AKO62735.1"/>
    </source>
</evidence>
<dbReference type="Pfam" id="PF04560">
    <property type="entry name" value="RNA_pol_Rpb2_7"/>
    <property type="match status" value="1"/>
</dbReference>
<feature type="domain" description="RNA polymerase beta subunit protrusion" evidence="16">
    <location>
        <begin position="39"/>
        <end position="436"/>
    </location>
</feature>
<dbReference type="Proteomes" id="UP000142390">
    <property type="component" value="Segment"/>
</dbReference>
<dbReference type="EMBL" id="MN270969">
    <property type="protein sequence ID" value="QIM06720.1"/>
    <property type="molecule type" value="Genomic_DNA"/>
</dbReference>
<evidence type="ECO:0000313" key="22">
    <source>
        <dbReference type="EMBL" id="CAD5338189.1"/>
    </source>
</evidence>
<evidence type="ECO:0000256" key="6">
    <source>
        <dbReference type="ARBA" id="ARBA00022771"/>
    </source>
</evidence>
<dbReference type="Proteomes" id="UP000502933">
    <property type="component" value="Segment"/>
</dbReference>
<reference evidence="21 29" key="2">
    <citation type="journal article" date="2015" name="PLoS ONE">
        <title>Genome Sequence of African Swine Fever Virus BA71, the Virulent Parental Strain of the Nonpathogenic and Tissue-Culture Adapted BA71V.</title>
        <authorList>
            <person name="Rodriguez J.M."/>
            <person name="Moreno L.T."/>
            <person name="Alejo A."/>
            <person name="Lacasta A."/>
            <person name="Rodriguez F."/>
            <person name="Salas M.L."/>
        </authorList>
    </citation>
    <scope>NUCLEOTIDE SEQUENCE [LARGE SCALE GENOMIC DNA]</scope>
    <source>
        <strain evidence="21 29">BA71</strain>
    </source>
</reference>
<comment type="similarity">
    <text evidence="1 11">Belongs to the RNA polymerase beta chain family.</text>
</comment>
<dbReference type="PROSITE" id="PS01166">
    <property type="entry name" value="RNA_POL_BETA"/>
    <property type="match status" value="1"/>
</dbReference>
<feature type="domain" description="RNA polymerase Rpb2" evidence="14">
    <location>
        <begin position="1143"/>
        <end position="1233"/>
    </location>
</feature>
<keyword evidence="2 12" id="KW-0240">DNA-directed RNA polymerase</keyword>
<organismHost>
    <name type="scientific">Potamochoerus larvatus</name>
    <name type="common">Bushpig</name>
    <dbReference type="NCBI Taxonomy" id="273792"/>
</organismHost>
<dbReference type="Proteomes" id="UP001160000">
    <property type="component" value="Segment"/>
</dbReference>
<dbReference type="EMBL" id="MN270970">
    <property type="protein sequence ID" value="QIM06955.1"/>
    <property type="molecule type" value="Genomic_DNA"/>
</dbReference>
<dbReference type="EC" id="2.7.7.6" evidence="12"/>
<evidence type="ECO:0000313" key="28">
    <source>
        <dbReference type="Proteomes" id="UP000142390"/>
    </source>
</evidence>
<dbReference type="InterPro" id="IPR007642">
    <property type="entry name" value="RNA_pol_Rpb2_2"/>
</dbReference>
<evidence type="ECO:0000256" key="3">
    <source>
        <dbReference type="ARBA" id="ARBA00022679"/>
    </source>
</evidence>
<feature type="domain" description="RNA polymerase Rpb2" evidence="18">
    <location>
        <begin position="615"/>
        <end position="677"/>
    </location>
</feature>
<dbReference type="SMR" id="A0A0A1E066"/>
<organismHost>
    <name type="scientific">Phacochoerus aethiopicus</name>
    <name type="common">Warthog</name>
    <dbReference type="NCBI Taxonomy" id="85517"/>
</organismHost>
<keyword evidence="8 12" id="KW-0804">Transcription</keyword>
<dbReference type="InterPro" id="IPR037033">
    <property type="entry name" value="DNA-dir_RNAP_su2_hyb_sf"/>
</dbReference>